<dbReference type="PROSITE" id="PS00211">
    <property type="entry name" value="ABC_TRANSPORTER_1"/>
    <property type="match status" value="1"/>
</dbReference>
<keyword evidence="3" id="KW-0547">Nucleotide-binding</keyword>
<dbReference type="RefSeq" id="WP_151966709.1">
    <property type="nucleotide sequence ID" value="NZ_AP019860.1"/>
</dbReference>
<comment type="similarity">
    <text evidence="1">Belongs to the ABC transporter superfamily.</text>
</comment>
<accession>A0A5S9III8</accession>
<dbReference type="InterPro" id="IPR050153">
    <property type="entry name" value="Metal_Ion_Import_ABC"/>
</dbReference>
<protein>
    <submittedName>
        <fullName evidence="6">ABC transporter ATP-binding protein</fullName>
    </submittedName>
</protein>
<dbReference type="KEGG" id="uam:UABAM_00812"/>
<evidence type="ECO:0000256" key="3">
    <source>
        <dbReference type="ARBA" id="ARBA00022741"/>
    </source>
</evidence>
<evidence type="ECO:0000256" key="1">
    <source>
        <dbReference type="ARBA" id="ARBA00005417"/>
    </source>
</evidence>
<dbReference type="GO" id="GO:0005524">
    <property type="term" value="F:ATP binding"/>
    <property type="evidence" value="ECO:0007669"/>
    <property type="project" value="UniProtKB-KW"/>
</dbReference>
<dbReference type="InterPro" id="IPR003593">
    <property type="entry name" value="AAA+_ATPase"/>
</dbReference>
<dbReference type="InterPro" id="IPR003439">
    <property type="entry name" value="ABC_transporter-like_ATP-bd"/>
</dbReference>
<dbReference type="Gene3D" id="3.40.50.300">
    <property type="entry name" value="P-loop containing nucleotide triphosphate hydrolases"/>
    <property type="match status" value="1"/>
</dbReference>
<sequence length="252" mass="28311">MEKEQAQQETPIIVAEKANIGYGKKVILQDVNMEIHSGDFWCFIGSNGSGKTSLIKSILGAIKTLRGVVVLRKDFARRTRIGFVPQESELNKSVSTTLEEFVACGLAGIPFKKSVRHKRTLKVMEIMGIKHIKNSSIWNVSGGQRQRAMIARALIRDPLLMIVDEPTSGLDFRAAHELLQTITDLNRDKKITVIFVTHDLNICQELASHVAMFHDQKVIAGVKEEVFNSENLEKTFGIAVEFPFYRTLKSKE</sequence>
<dbReference type="InterPro" id="IPR027417">
    <property type="entry name" value="P-loop_NTPase"/>
</dbReference>
<name>A0A5S9III8_UABAM</name>
<dbReference type="GO" id="GO:0016887">
    <property type="term" value="F:ATP hydrolysis activity"/>
    <property type="evidence" value="ECO:0007669"/>
    <property type="project" value="InterPro"/>
</dbReference>
<evidence type="ECO:0000313" key="7">
    <source>
        <dbReference type="Proteomes" id="UP000326354"/>
    </source>
</evidence>
<dbReference type="PANTHER" id="PTHR42734:SF17">
    <property type="entry name" value="METAL TRANSPORT SYSTEM ATP-BINDING PROTEIN TM_0124-RELATED"/>
    <property type="match status" value="1"/>
</dbReference>
<feature type="domain" description="ABC transporter" evidence="5">
    <location>
        <begin position="12"/>
        <end position="240"/>
    </location>
</feature>
<dbReference type="Pfam" id="PF00005">
    <property type="entry name" value="ABC_tran"/>
    <property type="match status" value="1"/>
</dbReference>
<evidence type="ECO:0000313" key="6">
    <source>
        <dbReference type="EMBL" id="BBM82469.1"/>
    </source>
</evidence>
<keyword evidence="2" id="KW-0813">Transport</keyword>
<dbReference type="Proteomes" id="UP000326354">
    <property type="component" value="Chromosome"/>
</dbReference>
<gene>
    <name evidence="6" type="ORF">UABAM_00812</name>
</gene>
<dbReference type="SMART" id="SM00382">
    <property type="entry name" value="AAA"/>
    <property type="match status" value="1"/>
</dbReference>
<keyword evidence="4 6" id="KW-0067">ATP-binding</keyword>
<dbReference type="SUPFAM" id="SSF52540">
    <property type="entry name" value="P-loop containing nucleoside triphosphate hydrolases"/>
    <property type="match status" value="1"/>
</dbReference>
<evidence type="ECO:0000259" key="5">
    <source>
        <dbReference type="PROSITE" id="PS50893"/>
    </source>
</evidence>
<dbReference type="AlphaFoldDB" id="A0A5S9III8"/>
<dbReference type="PANTHER" id="PTHR42734">
    <property type="entry name" value="METAL TRANSPORT SYSTEM ATP-BINDING PROTEIN TM_0124-RELATED"/>
    <property type="match status" value="1"/>
</dbReference>
<dbReference type="PROSITE" id="PS50893">
    <property type="entry name" value="ABC_TRANSPORTER_2"/>
    <property type="match status" value="1"/>
</dbReference>
<dbReference type="InterPro" id="IPR017871">
    <property type="entry name" value="ABC_transporter-like_CS"/>
</dbReference>
<evidence type="ECO:0000256" key="4">
    <source>
        <dbReference type="ARBA" id="ARBA00022840"/>
    </source>
</evidence>
<proteinExistence type="inferred from homology"/>
<keyword evidence="7" id="KW-1185">Reference proteome</keyword>
<dbReference type="EMBL" id="AP019860">
    <property type="protein sequence ID" value="BBM82469.1"/>
    <property type="molecule type" value="Genomic_DNA"/>
</dbReference>
<organism evidence="6 7">
    <name type="scientific">Uabimicrobium amorphum</name>
    <dbReference type="NCBI Taxonomy" id="2596890"/>
    <lineage>
        <taxon>Bacteria</taxon>
        <taxon>Pseudomonadati</taxon>
        <taxon>Planctomycetota</taxon>
        <taxon>Candidatus Uabimicrobiia</taxon>
        <taxon>Candidatus Uabimicrobiales</taxon>
        <taxon>Candidatus Uabimicrobiaceae</taxon>
        <taxon>Candidatus Uabimicrobium</taxon>
    </lineage>
</organism>
<dbReference type="OrthoDB" id="9806726at2"/>
<reference evidence="6 7" key="1">
    <citation type="submission" date="2019-08" db="EMBL/GenBank/DDBJ databases">
        <title>Complete genome sequence of Candidatus Uab amorphum.</title>
        <authorList>
            <person name="Shiratori T."/>
            <person name="Suzuki S."/>
            <person name="Kakizawa Y."/>
            <person name="Ishida K."/>
        </authorList>
    </citation>
    <scope>NUCLEOTIDE SEQUENCE [LARGE SCALE GENOMIC DNA]</scope>
    <source>
        <strain evidence="6 7">SRT547</strain>
    </source>
</reference>
<evidence type="ECO:0000256" key="2">
    <source>
        <dbReference type="ARBA" id="ARBA00022448"/>
    </source>
</evidence>